<proteinExistence type="predicted"/>
<dbReference type="AlphaFoldDB" id="A0A6C0JGH9"/>
<accession>A0A6C0JGH9</accession>
<dbReference type="PROSITE" id="PS50800">
    <property type="entry name" value="SAP"/>
    <property type="match status" value="1"/>
</dbReference>
<protein>
    <recommendedName>
        <fullName evidence="2">SAP domain-containing protein</fullName>
    </recommendedName>
</protein>
<evidence type="ECO:0000313" key="3">
    <source>
        <dbReference type="EMBL" id="QHU04483.1"/>
    </source>
</evidence>
<name>A0A6C0JGH9_9ZZZZ</name>
<reference evidence="3" key="1">
    <citation type="journal article" date="2020" name="Nature">
        <title>Giant virus diversity and host interactions through global metagenomics.</title>
        <authorList>
            <person name="Schulz F."/>
            <person name="Roux S."/>
            <person name="Paez-Espino D."/>
            <person name="Jungbluth S."/>
            <person name="Walsh D.A."/>
            <person name="Denef V.J."/>
            <person name="McMahon K.D."/>
            <person name="Konstantinidis K.T."/>
            <person name="Eloe-Fadrosh E.A."/>
            <person name="Kyrpides N.C."/>
            <person name="Woyke T."/>
        </authorList>
    </citation>
    <scope>NUCLEOTIDE SEQUENCE</scope>
    <source>
        <strain evidence="3">GVMAG-M-3300027708-51</strain>
    </source>
</reference>
<evidence type="ECO:0000256" key="1">
    <source>
        <dbReference type="SAM" id="MobiDB-lite"/>
    </source>
</evidence>
<feature type="region of interest" description="Disordered" evidence="1">
    <location>
        <begin position="1"/>
        <end position="91"/>
    </location>
</feature>
<dbReference type="InterPro" id="IPR003034">
    <property type="entry name" value="SAP_dom"/>
</dbReference>
<feature type="domain" description="SAP" evidence="2">
    <location>
        <begin position="88"/>
        <end position="122"/>
    </location>
</feature>
<evidence type="ECO:0000259" key="2">
    <source>
        <dbReference type="PROSITE" id="PS50800"/>
    </source>
</evidence>
<dbReference type="EMBL" id="MN740401">
    <property type="protein sequence ID" value="QHU04483.1"/>
    <property type="molecule type" value="Genomic_DNA"/>
</dbReference>
<organism evidence="3">
    <name type="scientific">viral metagenome</name>
    <dbReference type="NCBI Taxonomy" id="1070528"/>
    <lineage>
        <taxon>unclassified sequences</taxon>
        <taxon>metagenomes</taxon>
        <taxon>organismal metagenomes</taxon>
    </lineage>
</organism>
<sequence length="180" mass="18040">MKGGNCGLLHEGGRRRKRTMRGGGYSFSPDQAGSELGAGNALRGADGATAPAPGGPHGVGEFADGSRGGNASGGGRRRRGSRKTRRVVKKKSVATIKRLLKAKGLKVSGSRRALTARARKARISMKGGGMVTGTPYGGYVGTGSAGMASQFVGAHPVANNVITTGGYGLNTAESGGGVEA</sequence>
<feature type="compositionally biased region" description="Basic residues" evidence="1">
    <location>
        <begin position="75"/>
        <end position="91"/>
    </location>
</feature>